<feature type="compositionally biased region" description="Low complexity" evidence="5">
    <location>
        <begin position="178"/>
        <end position="189"/>
    </location>
</feature>
<proteinExistence type="predicted"/>
<feature type="compositionally biased region" description="Acidic residues" evidence="5">
    <location>
        <begin position="256"/>
        <end position="266"/>
    </location>
</feature>
<feature type="compositionally biased region" description="Basic and acidic residues" evidence="5">
    <location>
        <begin position="417"/>
        <end position="429"/>
    </location>
</feature>
<dbReference type="OrthoDB" id="10072532at2759"/>
<feature type="zinc finger region" description="C3H1-type" evidence="4">
    <location>
        <begin position="425"/>
        <end position="452"/>
    </location>
</feature>
<dbReference type="SUPFAM" id="SSF90229">
    <property type="entry name" value="CCCH zinc finger"/>
    <property type="match status" value="1"/>
</dbReference>
<dbReference type="GO" id="GO:0071011">
    <property type="term" value="C:precatalytic spliceosome"/>
    <property type="evidence" value="ECO:0007669"/>
    <property type="project" value="TreeGrafter"/>
</dbReference>
<dbReference type="Gene3D" id="4.10.1000.10">
    <property type="entry name" value="Zinc finger, CCCH-type"/>
    <property type="match status" value="1"/>
</dbReference>
<gene>
    <name evidence="7" type="primary">jg27255</name>
    <name evidence="7" type="ORF">PAEG_LOCUS17344</name>
</gene>
<feature type="domain" description="C3H1-type" evidence="6">
    <location>
        <begin position="425"/>
        <end position="452"/>
    </location>
</feature>
<evidence type="ECO:0000256" key="5">
    <source>
        <dbReference type="SAM" id="MobiDB-lite"/>
    </source>
</evidence>
<feature type="compositionally biased region" description="Polar residues" evidence="5">
    <location>
        <begin position="114"/>
        <end position="132"/>
    </location>
</feature>
<dbReference type="InterPro" id="IPR000571">
    <property type="entry name" value="Znf_CCCH"/>
</dbReference>
<evidence type="ECO:0000256" key="1">
    <source>
        <dbReference type="ARBA" id="ARBA00022723"/>
    </source>
</evidence>
<sequence>MDSEDSRDASGDAQSTSSSSSSSSRSRRSSSSDSSKKDPKSPPHSPTSPRYNRPKSPSPDSRSQTSERSTTTGKPPLSPDNLSEAHSDINSPENSIPPSPIDPKSPDGPKSPSEVGSNIGSPENPEQYSSAPPSGGEGPKTPHSPGSSLKSPPASPLQPVSPDSASQVTSPRNREPRSPSASPSPDRASFQSSPPRSPIKKNDWSPKEKWRRHTKAEQKMVSMPRNRSRSESSQSSRSSSYNKRPSNKDPATEAISDGEMESDQEDDKLRSKSAASDKQEKDHNISHEDLSDVSDDSDAPDNMDKLAKSKPKTPSPDTKNDISNGNDATSLVSSPKSDNGISDAPKLEKVPQEKTSNIEDGEEQLDFEAEEGECIEPTKTKEQSNGDIETQGARKEDVKAIRRSRGSSLEEGEVSDEAERRPEESEPRPVCRFFSRGACTWGNSCRFLHPGVTDKGNYNMFDVVRGVPPTGPFPAPRDTAPPESAWERGLRTAKEMLRIANKRKEQDMDFEEKKLHLSVGGVVHDPDAELAYAAAAVGASPPHDVPPAHRDPEMYNRPGPFGAMIYRGGRFPRPPMDERERYYERERGFERERPYERPPYYDEHMPAPEDVPYHKRRVRSSREVIVQRAEVEKREAREGREGREVREGRVREIRDSREIRDGRDGREGRDGRGDEWADPWMRAEPAARRRKPQSSEDSYSSSSSSNSSSRSTGSPGARRKTRASSSSRQRLSPSVIVRERRLATARATAMNPPAPRRRAPSPAAARQMSANPPPPVLHRHKEELDPYGRGKESSRSRNRKKYSRSSSSGSESSTSSSESESESRSSSSSGSSGARRARQARLLNAAARPRMNVKSNAGLAAAVSTATSKKEPSIEKELINKKRSATSPVGGAAPAKKSVSRREELLKQLKAVEDAIARKRSKI</sequence>
<feature type="compositionally biased region" description="Basic and acidic residues" evidence="5">
    <location>
        <begin position="629"/>
        <end position="675"/>
    </location>
</feature>
<name>A0A8S4RT76_9NEOP</name>
<feature type="compositionally biased region" description="Basic and acidic residues" evidence="5">
    <location>
        <begin position="868"/>
        <end position="880"/>
    </location>
</feature>
<keyword evidence="2 4" id="KW-0863">Zinc-finger</keyword>
<evidence type="ECO:0000256" key="4">
    <source>
        <dbReference type="PROSITE-ProRule" id="PRU00723"/>
    </source>
</evidence>
<evidence type="ECO:0000313" key="8">
    <source>
        <dbReference type="Proteomes" id="UP000838756"/>
    </source>
</evidence>
<feature type="compositionally biased region" description="Low complexity" evidence="5">
    <location>
        <begin position="760"/>
        <end position="770"/>
    </location>
</feature>
<dbReference type="InterPro" id="IPR041367">
    <property type="entry name" value="Znf-CCCH_4"/>
</dbReference>
<keyword evidence="8" id="KW-1185">Reference proteome</keyword>
<feature type="compositionally biased region" description="Acidic residues" evidence="5">
    <location>
        <begin position="291"/>
        <end position="301"/>
    </location>
</feature>
<evidence type="ECO:0000259" key="6">
    <source>
        <dbReference type="PROSITE" id="PS50103"/>
    </source>
</evidence>
<evidence type="ECO:0000256" key="3">
    <source>
        <dbReference type="ARBA" id="ARBA00022833"/>
    </source>
</evidence>
<dbReference type="EMBL" id="CAKXAJ010025555">
    <property type="protein sequence ID" value="CAH2240859.1"/>
    <property type="molecule type" value="Genomic_DNA"/>
</dbReference>
<feature type="compositionally biased region" description="Low complexity" evidence="5">
    <location>
        <begin position="231"/>
        <end position="244"/>
    </location>
</feature>
<feature type="compositionally biased region" description="Acidic residues" evidence="5">
    <location>
        <begin position="359"/>
        <end position="374"/>
    </location>
</feature>
<dbReference type="AlphaFoldDB" id="A0A8S4RT76"/>
<organism evidence="7 8">
    <name type="scientific">Pararge aegeria aegeria</name>
    <dbReference type="NCBI Taxonomy" id="348720"/>
    <lineage>
        <taxon>Eukaryota</taxon>
        <taxon>Metazoa</taxon>
        <taxon>Ecdysozoa</taxon>
        <taxon>Arthropoda</taxon>
        <taxon>Hexapoda</taxon>
        <taxon>Insecta</taxon>
        <taxon>Pterygota</taxon>
        <taxon>Neoptera</taxon>
        <taxon>Endopterygota</taxon>
        <taxon>Lepidoptera</taxon>
        <taxon>Glossata</taxon>
        <taxon>Ditrysia</taxon>
        <taxon>Papilionoidea</taxon>
        <taxon>Nymphalidae</taxon>
        <taxon>Satyrinae</taxon>
        <taxon>Satyrini</taxon>
        <taxon>Parargina</taxon>
        <taxon>Pararge</taxon>
    </lineage>
</organism>
<feature type="compositionally biased region" description="Basic and acidic residues" evidence="5">
    <location>
        <begin position="780"/>
        <end position="795"/>
    </location>
</feature>
<dbReference type="InterPro" id="IPR052647">
    <property type="entry name" value="Zinc_finger_CCCH-type"/>
</dbReference>
<feature type="compositionally biased region" description="Low complexity" evidence="5">
    <location>
        <begin position="61"/>
        <end position="72"/>
    </location>
</feature>
<dbReference type="SMART" id="SM00356">
    <property type="entry name" value="ZnF_C3H1"/>
    <property type="match status" value="1"/>
</dbReference>
<feature type="compositionally biased region" description="Low complexity" evidence="5">
    <location>
        <begin position="695"/>
        <end position="714"/>
    </location>
</feature>
<keyword evidence="3 4" id="KW-0862">Zinc</keyword>
<accession>A0A8S4RT76</accession>
<feature type="compositionally biased region" description="Basic and acidic residues" evidence="5">
    <location>
        <begin position="589"/>
        <end position="613"/>
    </location>
</feature>
<feature type="region of interest" description="Disordered" evidence="5">
    <location>
        <begin position="589"/>
        <end position="849"/>
    </location>
</feature>
<dbReference type="InterPro" id="IPR036855">
    <property type="entry name" value="Znf_CCCH_sf"/>
</dbReference>
<dbReference type="PROSITE" id="PS50103">
    <property type="entry name" value="ZF_C3H1"/>
    <property type="match status" value="1"/>
</dbReference>
<dbReference type="Proteomes" id="UP000838756">
    <property type="component" value="Unassembled WGS sequence"/>
</dbReference>
<comment type="caution">
    <text evidence="7">The sequence shown here is derived from an EMBL/GenBank/DDBJ whole genome shotgun (WGS) entry which is preliminary data.</text>
</comment>
<reference evidence="7" key="1">
    <citation type="submission" date="2022-03" db="EMBL/GenBank/DDBJ databases">
        <authorList>
            <person name="Lindestad O."/>
        </authorList>
    </citation>
    <scope>NUCLEOTIDE SEQUENCE</scope>
</reference>
<feature type="region of interest" description="Disordered" evidence="5">
    <location>
        <begin position="862"/>
        <end position="900"/>
    </location>
</feature>
<feature type="compositionally biased region" description="Basic and acidic residues" evidence="5">
    <location>
        <begin position="267"/>
        <end position="290"/>
    </location>
</feature>
<feature type="compositionally biased region" description="Low complexity" evidence="5">
    <location>
        <begin position="15"/>
        <end position="33"/>
    </location>
</feature>
<feature type="compositionally biased region" description="Low complexity" evidence="5">
    <location>
        <begin position="723"/>
        <end position="734"/>
    </location>
</feature>
<feature type="compositionally biased region" description="Basic and acidic residues" evidence="5">
    <location>
        <begin position="1"/>
        <end position="10"/>
    </location>
</feature>
<evidence type="ECO:0000313" key="7">
    <source>
        <dbReference type="EMBL" id="CAH2240859.1"/>
    </source>
</evidence>
<evidence type="ECO:0000256" key="2">
    <source>
        <dbReference type="ARBA" id="ARBA00022771"/>
    </source>
</evidence>
<feature type="region of interest" description="Disordered" evidence="5">
    <location>
        <begin position="1"/>
        <end position="429"/>
    </location>
</feature>
<dbReference type="GO" id="GO:0008270">
    <property type="term" value="F:zinc ion binding"/>
    <property type="evidence" value="ECO:0007669"/>
    <property type="project" value="UniProtKB-KW"/>
</dbReference>
<dbReference type="GO" id="GO:0003723">
    <property type="term" value="F:RNA binding"/>
    <property type="evidence" value="ECO:0007669"/>
    <property type="project" value="TreeGrafter"/>
</dbReference>
<dbReference type="PANTHER" id="PTHR46582">
    <property type="entry name" value="ZINC FINGER CCCH DOMAIN-CONTAINING PROTEIN 18"/>
    <property type="match status" value="1"/>
</dbReference>
<feature type="compositionally biased region" description="Polar residues" evidence="5">
    <location>
        <begin position="321"/>
        <end position="340"/>
    </location>
</feature>
<keyword evidence="1 4" id="KW-0479">Metal-binding</keyword>
<dbReference type="PANTHER" id="PTHR46582:SF1">
    <property type="entry name" value="ZINC FINGER CCCH DOMAIN-CONTAINING PROTEIN 18"/>
    <property type="match status" value="1"/>
</dbReference>
<feature type="compositionally biased region" description="Low complexity" evidence="5">
    <location>
        <begin position="804"/>
        <end position="849"/>
    </location>
</feature>
<protein>
    <submittedName>
        <fullName evidence="7">Jg27255 protein</fullName>
    </submittedName>
</protein>
<dbReference type="Pfam" id="PF18044">
    <property type="entry name" value="zf-CCCH_4"/>
    <property type="match status" value="1"/>
</dbReference>